<keyword evidence="1" id="KW-0472">Membrane</keyword>
<protein>
    <recommendedName>
        <fullName evidence="2">DUF218 domain-containing protein</fullName>
    </recommendedName>
</protein>
<dbReference type="EMBL" id="CP003630">
    <property type="protein sequence ID" value="AFZ18930.1"/>
    <property type="molecule type" value="Genomic_DNA"/>
</dbReference>
<dbReference type="PANTHER" id="PTHR30336">
    <property type="entry name" value="INNER MEMBRANE PROTEIN, PROBABLE PERMEASE"/>
    <property type="match status" value="1"/>
</dbReference>
<dbReference type="GO" id="GO:0043164">
    <property type="term" value="P:Gram-negative-bacterium-type cell wall biogenesis"/>
    <property type="evidence" value="ECO:0007669"/>
    <property type="project" value="TreeGrafter"/>
</dbReference>
<dbReference type="AlphaFoldDB" id="K9WEU6"/>
<evidence type="ECO:0000313" key="3">
    <source>
        <dbReference type="EMBL" id="AFZ18930.1"/>
    </source>
</evidence>
<feature type="transmembrane region" description="Helical" evidence="1">
    <location>
        <begin position="60"/>
        <end position="86"/>
    </location>
</feature>
<dbReference type="Pfam" id="PF02698">
    <property type="entry name" value="DUF218"/>
    <property type="match status" value="1"/>
</dbReference>
<accession>K9WEU6</accession>
<dbReference type="CDD" id="cd06259">
    <property type="entry name" value="YdcF-like"/>
    <property type="match status" value="1"/>
</dbReference>
<feature type="transmembrane region" description="Helical" evidence="1">
    <location>
        <begin position="30"/>
        <end position="48"/>
    </location>
</feature>
<gene>
    <name evidence="3" type="ORF">Mic7113_3190</name>
</gene>
<dbReference type="Proteomes" id="UP000010471">
    <property type="component" value="Chromosome"/>
</dbReference>
<dbReference type="eggNOG" id="COG1434">
    <property type="taxonomic scope" value="Bacteria"/>
</dbReference>
<dbReference type="STRING" id="1173027.Mic7113_3190"/>
<name>K9WEU6_9CYAN</name>
<evidence type="ECO:0000256" key="1">
    <source>
        <dbReference type="SAM" id="Phobius"/>
    </source>
</evidence>
<dbReference type="InterPro" id="IPR003848">
    <property type="entry name" value="DUF218"/>
</dbReference>
<dbReference type="PANTHER" id="PTHR30336:SF4">
    <property type="entry name" value="ENVELOPE BIOGENESIS FACTOR ELYC"/>
    <property type="match status" value="1"/>
</dbReference>
<proteinExistence type="predicted"/>
<organism evidence="3 4">
    <name type="scientific">Allocoleopsis franciscana PCC 7113</name>
    <dbReference type="NCBI Taxonomy" id="1173027"/>
    <lineage>
        <taxon>Bacteria</taxon>
        <taxon>Bacillati</taxon>
        <taxon>Cyanobacteriota</taxon>
        <taxon>Cyanophyceae</taxon>
        <taxon>Coleofasciculales</taxon>
        <taxon>Coleofasciculaceae</taxon>
        <taxon>Allocoleopsis</taxon>
        <taxon>Allocoleopsis franciscana</taxon>
    </lineage>
</organism>
<dbReference type="HOGENOM" id="CLU_086929_0_0_3"/>
<reference evidence="3 4" key="1">
    <citation type="submission" date="2012-06" db="EMBL/GenBank/DDBJ databases">
        <title>Finished chromosome of genome of Microcoleus sp. PCC 7113.</title>
        <authorList>
            <consortium name="US DOE Joint Genome Institute"/>
            <person name="Gugger M."/>
            <person name="Coursin T."/>
            <person name="Rippka R."/>
            <person name="Tandeau De Marsac N."/>
            <person name="Huntemann M."/>
            <person name="Wei C.-L."/>
            <person name="Han J."/>
            <person name="Detter J.C."/>
            <person name="Han C."/>
            <person name="Tapia R."/>
            <person name="Chen A."/>
            <person name="Kyrpides N."/>
            <person name="Mavromatis K."/>
            <person name="Markowitz V."/>
            <person name="Szeto E."/>
            <person name="Ivanova N."/>
            <person name="Pagani I."/>
            <person name="Pati A."/>
            <person name="Goodwin L."/>
            <person name="Nordberg H.P."/>
            <person name="Cantor M.N."/>
            <person name="Hua S.X."/>
            <person name="Woyke T."/>
            <person name="Kerfeld C.A."/>
        </authorList>
    </citation>
    <scope>NUCLEOTIDE SEQUENCE [LARGE SCALE GENOMIC DNA]</scope>
    <source>
        <strain evidence="3 4">PCC 7113</strain>
    </source>
</reference>
<keyword evidence="1" id="KW-1133">Transmembrane helix</keyword>
<feature type="domain" description="DUF218" evidence="2">
    <location>
        <begin position="95"/>
        <end position="229"/>
    </location>
</feature>
<dbReference type="Gene3D" id="3.40.50.620">
    <property type="entry name" value="HUPs"/>
    <property type="match status" value="1"/>
</dbReference>
<dbReference type="InterPro" id="IPR051599">
    <property type="entry name" value="Cell_Envelope_Assoc"/>
</dbReference>
<dbReference type="GO" id="GO:0005886">
    <property type="term" value="C:plasma membrane"/>
    <property type="evidence" value="ECO:0007669"/>
    <property type="project" value="TreeGrafter"/>
</dbReference>
<keyword evidence="1" id="KW-0812">Transmembrane</keyword>
<dbReference type="InterPro" id="IPR014729">
    <property type="entry name" value="Rossmann-like_a/b/a_fold"/>
</dbReference>
<dbReference type="RefSeq" id="WP_015183074.1">
    <property type="nucleotide sequence ID" value="NC_019738.1"/>
</dbReference>
<evidence type="ECO:0000259" key="2">
    <source>
        <dbReference type="Pfam" id="PF02698"/>
    </source>
</evidence>
<dbReference type="KEGG" id="mic:Mic7113_3190"/>
<dbReference type="OrthoDB" id="457975at2"/>
<keyword evidence="4" id="KW-1185">Reference proteome</keyword>
<dbReference type="GO" id="GO:0000270">
    <property type="term" value="P:peptidoglycan metabolic process"/>
    <property type="evidence" value="ECO:0007669"/>
    <property type="project" value="TreeGrafter"/>
</dbReference>
<evidence type="ECO:0000313" key="4">
    <source>
        <dbReference type="Proteomes" id="UP000010471"/>
    </source>
</evidence>
<sequence>MFDSNLCERTLNKLPIFIPWWQIEWLNQPLLLALALFVFFVILWLIKYRTWKHKLKNRKFYWFLFIFTAIFPLFILFSSKLLVVFLPTDPGAKADAIVVLGRGGGEFYDYRVNLAAKLWNNGQAPQIFVSGIADAPSMIEQLKAKGISPQSIDGENCSLTTAENATFSAAILQSRGVQRIILVTDEPHMLRSMLVFRANGFTVIPYTTPLPSYLGFKDETFLVFREYGGLIGYGLQGLFFPKDSPESSRSDILELIQKAREYGKQRSLK</sequence>